<dbReference type="AlphaFoldDB" id="A0A1L3GMQ0"/>
<sequence length="835" mass="94235">MYPGTLVEADQYFVGPDGEYRFDGSKLGEAHRWCHQETERLLAKGEDVVVANTFVIRRELRPYHQLATKYGAHINVVRAKGDYGSIHGVSKKKADEYDARFEQGYSEQNDIEGYVVSIPRYNPSEVVFCVKSTGSDALKYYVKATRDLVPVLPAVGEVWDIKGCLIPDPYFDEVFVADDCDRLMPMGRNLILFLALNNRFPGINSRIADSLYFAFGDQLGEVLEQGNVEAISYKGGRLLSAPIVEMLVEGWQEYCFEFRVMEWLRSCNANPILAKKIVGFWGKKAIEKISDDPYRLLAFKSWKEVDQLANAIGILGNDKRRIAAAVETVCYFYYDNGHTAVQLDALENDIEQLLGVPVQIEDALTTCQDRIVEWKDRDLVQLEWAFVVEQHVQKEILERAKMLEKGQALLTVEFDENRLNKFVETVGYPLNSEQLKAVRTVLENPVSCIFGGLGVCKSHILKAIFDQIGDRATIYFLALTGLATKRRQELTGIEPISIGKFLKKLDEGGIAQNAWLFIDEANALDVAVAYRVLKKLPRTVRICFIGDSYRFFPKGPGLVFHAMEGVMHIPQVELVTMHPPELETGIPQVANAIRSLTFPEIENFVGLRKRKVGVSFLESTCVETTVQNILRVYRESKEYGDVQIVAATNGICEHLNQALHKEHRELREYQSLETPVLNLQNCNALTGSEEVTVGDPVLWHSMSDHSRDLFDGMLGIVTEIFERHIWDITDDGLEVRYVAKIDFEGRLVNVHESDLANISLGYAITCNEIQDSQFERVIVAVAETGDNRVIDNSWLYTAVTSAQKQVVLVGDKGVFAREVTTPPRAFDRIVGLKFN</sequence>
<dbReference type="Gene3D" id="1.10.10.2220">
    <property type="match status" value="1"/>
</dbReference>
<accession>A0A1L3GMQ0</accession>
<organism evidence="3 4">
    <name type="scientific">Syntrophotalea acetylenivorans</name>
    <dbReference type="NCBI Taxonomy" id="1842532"/>
    <lineage>
        <taxon>Bacteria</taxon>
        <taxon>Pseudomonadati</taxon>
        <taxon>Thermodesulfobacteriota</taxon>
        <taxon>Desulfuromonadia</taxon>
        <taxon>Desulfuromonadales</taxon>
        <taxon>Syntrophotaleaceae</taxon>
        <taxon>Syntrophotalea</taxon>
    </lineage>
</organism>
<reference evidence="3 4" key="1">
    <citation type="journal article" date="2017" name="Genome Announc.">
        <title>Complete Genome Sequences of Two Acetylene-Fermenting Pelobacter acetylenicus Strains.</title>
        <authorList>
            <person name="Sutton J.M."/>
            <person name="Baesman S.M."/>
            <person name="Fierst J.L."/>
            <person name="Poret-Peterson A.T."/>
            <person name="Oremland R.S."/>
            <person name="Dunlap D.S."/>
            <person name="Akob D.M."/>
        </authorList>
    </citation>
    <scope>NUCLEOTIDE SEQUENCE [LARGE SCALE GENOMIC DNA]</scope>
    <source>
        <strain evidence="3 4">SFB93</strain>
    </source>
</reference>
<feature type="domain" description="UvrD-like helicase C-terminal" evidence="1">
    <location>
        <begin position="761"/>
        <end position="809"/>
    </location>
</feature>
<protein>
    <submittedName>
        <fullName evidence="3">Uncharacterized protein</fullName>
    </submittedName>
</protein>
<dbReference type="InterPro" id="IPR027417">
    <property type="entry name" value="P-loop_NTPase"/>
</dbReference>
<dbReference type="KEGG" id="pef:A7E78_04775"/>
<evidence type="ECO:0000313" key="3">
    <source>
        <dbReference type="EMBL" id="APG27209.1"/>
    </source>
</evidence>
<dbReference type="Pfam" id="PF14490">
    <property type="entry name" value="HHH_RecD2"/>
    <property type="match status" value="1"/>
</dbReference>
<dbReference type="Gene3D" id="2.30.30.940">
    <property type="match status" value="1"/>
</dbReference>
<dbReference type="EMBL" id="CP015519">
    <property type="protein sequence ID" value="APG27209.1"/>
    <property type="molecule type" value="Genomic_DNA"/>
</dbReference>
<dbReference type="Proteomes" id="UP000182517">
    <property type="component" value="Chromosome"/>
</dbReference>
<dbReference type="Gene3D" id="3.40.50.300">
    <property type="entry name" value="P-loop containing nucleotide triphosphate hydrolases"/>
    <property type="match status" value="3"/>
</dbReference>
<dbReference type="CDD" id="cd18809">
    <property type="entry name" value="SF1_C_RecD"/>
    <property type="match status" value="1"/>
</dbReference>
<dbReference type="InterPro" id="IPR029493">
    <property type="entry name" value="RecD2-like_HHH"/>
</dbReference>
<name>A0A1L3GMQ0_9BACT</name>
<dbReference type="STRING" id="1842532.A7E78_04775"/>
<evidence type="ECO:0000313" key="4">
    <source>
        <dbReference type="Proteomes" id="UP000182517"/>
    </source>
</evidence>
<feature type="domain" description="ATP-dependent RecD2 DNA helicase-like helix-hairpin-helix" evidence="2">
    <location>
        <begin position="259"/>
        <end position="339"/>
    </location>
</feature>
<dbReference type="SUPFAM" id="SSF52540">
    <property type="entry name" value="P-loop containing nucleoside triphosphate hydrolases"/>
    <property type="match status" value="2"/>
</dbReference>
<evidence type="ECO:0000259" key="1">
    <source>
        <dbReference type="Pfam" id="PF13538"/>
    </source>
</evidence>
<keyword evidence="4" id="KW-1185">Reference proteome</keyword>
<dbReference type="InterPro" id="IPR027785">
    <property type="entry name" value="UvrD-like_helicase_C"/>
</dbReference>
<dbReference type="Pfam" id="PF13245">
    <property type="entry name" value="AAA_19"/>
    <property type="match status" value="1"/>
</dbReference>
<dbReference type="Pfam" id="PF13538">
    <property type="entry name" value="UvrD_C_2"/>
    <property type="match status" value="1"/>
</dbReference>
<gene>
    <name evidence="3" type="ORF">A7E78_04775</name>
</gene>
<evidence type="ECO:0000259" key="2">
    <source>
        <dbReference type="Pfam" id="PF14490"/>
    </source>
</evidence>
<proteinExistence type="predicted"/>